<dbReference type="eggNOG" id="COG4698">
    <property type="taxonomic scope" value="Bacteria"/>
</dbReference>
<accession>A0A0M2G5F9</accession>
<reference evidence="2 5" key="2">
    <citation type="submission" date="2020-06" db="EMBL/GenBank/DDBJ databases">
        <title>Lactobacillus rhamnosus QC,genome.</title>
        <authorList>
            <person name="Yi H."/>
            <person name="Jin M."/>
        </authorList>
    </citation>
    <scope>NUCLEOTIDE SEQUENCE [LARGE SCALE GENOMIC DNA]</scope>
    <source>
        <strain evidence="2 5">QC</strain>
    </source>
</reference>
<name>A0A0M2G5F9_LACRH</name>
<proteinExistence type="predicted"/>
<evidence type="ECO:0000313" key="2">
    <source>
        <dbReference type="EMBL" id="NVO87117.1"/>
    </source>
</evidence>
<keyword evidence="1" id="KW-0472">Membrane</keyword>
<evidence type="ECO:0000313" key="4">
    <source>
        <dbReference type="Proteomes" id="UP000234212"/>
    </source>
</evidence>
<organism evidence="2 5">
    <name type="scientific">Lacticaseibacillus rhamnosus</name>
    <name type="common">Lactobacillus rhamnosus</name>
    <dbReference type="NCBI Taxonomy" id="47715"/>
    <lineage>
        <taxon>Bacteria</taxon>
        <taxon>Bacillati</taxon>
        <taxon>Bacillota</taxon>
        <taxon>Bacilli</taxon>
        <taxon>Lactobacillales</taxon>
        <taxon>Lactobacillaceae</taxon>
        <taxon>Lacticaseibacillus</taxon>
    </lineage>
</organism>
<gene>
    <name evidence="3" type="ORF">CYJ91_02280</name>
    <name evidence="2" type="ORF">HWN39_01235</name>
</gene>
<dbReference type="GeneID" id="69831882"/>
<keyword evidence="1" id="KW-1133">Transmembrane helix</keyword>
<dbReference type="Proteomes" id="UP000234212">
    <property type="component" value="Unassembled WGS sequence"/>
</dbReference>
<dbReference type="AlphaFoldDB" id="A0A0M2G5F9"/>
<dbReference type="EMBL" id="JABXWP010000002">
    <property type="protein sequence ID" value="NVO87117.1"/>
    <property type="molecule type" value="Genomic_DNA"/>
</dbReference>
<feature type="transmembrane region" description="Helical" evidence="1">
    <location>
        <begin position="24"/>
        <end position="43"/>
    </location>
</feature>
<keyword evidence="1" id="KW-0812">Transmembrane</keyword>
<evidence type="ECO:0000256" key="1">
    <source>
        <dbReference type="SAM" id="Phobius"/>
    </source>
</evidence>
<evidence type="ECO:0000313" key="5">
    <source>
        <dbReference type="Proteomes" id="UP000542889"/>
    </source>
</evidence>
<dbReference type="RefSeq" id="WP_005710571.1">
    <property type="nucleotide sequence ID" value="NZ_CAKMAS010000006.1"/>
</dbReference>
<dbReference type="InterPro" id="IPR018672">
    <property type="entry name" value="DUF2140"/>
</dbReference>
<protein>
    <submittedName>
        <fullName evidence="3">DUF2140 domain-containing protein</fullName>
    </submittedName>
    <submittedName>
        <fullName evidence="2">YpmS family protein</fullName>
    </submittedName>
</protein>
<dbReference type="Proteomes" id="UP000542889">
    <property type="component" value="Unassembled WGS sequence"/>
</dbReference>
<sequence length="213" mass="23763">MQAKKRSLQRNAAKQKAVRTGINWWKWLFLILVGLLLGTGIWFTKTALMPVKINSTPQTTMTSKDPVFTVKVTKNSANRIMAHYLKSYLKDSKIKYAVTLGTNEAALSGSFKFLGNAVKFQLTFDPLVLKNGDVLLKAKNLNIGALPVPISFVMSYIGNSYKIPKWVSLDSKAGTVVLKLSQFKLQNGMTLKANKLDLTNDDLEFAVYLPDEE</sequence>
<evidence type="ECO:0000313" key="3">
    <source>
        <dbReference type="EMBL" id="PLA58395.1"/>
    </source>
</evidence>
<dbReference type="EMBL" id="PKJX01000001">
    <property type="protein sequence ID" value="PLA58395.1"/>
    <property type="molecule type" value="Genomic_DNA"/>
</dbReference>
<dbReference type="Pfam" id="PF09911">
    <property type="entry name" value="DUF2140"/>
    <property type="match status" value="1"/>
</dbReference>
<comment type="caution">
    <text evidence="2">The sequence shown here is derived from an EMBL/GenBank/DDBJ whole genome shotgun (WGS) entry which is preliminary data.</text>
</comment>
<reference evidence="3 4" key="1">
    <citation type="submission" date="2017-12" db="EMBL/GenBank/DDBJ databases">
        <title>Phylogenetic diversity of female urinary microbiome.</title>
        <authorList>
            <person name="Thomas-White K."/>
            <person name="Wolfe A.J."/>
        </authorList>
    </citation>
    <scope>NUCLEOTIDE SEQUENCE [LARGE SCALE GENOMIC DNA]</scope>
    <source>
        <strain evidence="3 4">UMB0004</strain>
    </source>
</reference>